<reference evidence="7 8" key="1">
    <citation type="submission" date="2011-08" db="EMBL/GenBank/DDBJ databases">
        <title>The Genome Sequence of Johnsonella ignava ATCC 51276.</title>
        <authorList>
            <consortium name="The Broad Institute Genome Sequencing Platform"/>
            <person name="Earl A."/>
            <person name="Ward D."/>
            <person name="Feldgarden M."/>
            <person name="Gevers D."/>
            <person name="Izard J."/>
            <person name="Blanton J.M."/>
            <person name="Baranova O.V."/>
            <person name="Dewhirst F.E."/>
            <person name="Young S.K."/>
            <person name="Zeng Q."/>
            <person name="Gargeya S."/>
            <person name="Fitzgerald M."/>
            <person name="Haas B."/>
            <person name="Abouelleil A."/>
            <person name="Alvarado L."/>
            <person name="Arachchi H.M."/>
            <person name="Berlin A."/>
            <person name="Brown A."/>
            <person name="Chapman S.B."/>
            <person name="Chen Z."/>
            <person name="Dunbar C."/>
            <person name="Freedman E."/>
            <person name="Gearin G."/>
            <person name="Gellesch M."/>
            <person name="Goldberg J."/>
            <person name="Griggs A."/>
            <person name="Gujja S."/>
            <person name="Heiman D."/>
            <person name="Howarth C."/>
            <person name="Larson L."/>
            <person name="Lui A."/>
            <person name="MacDonald P.J.P."/>
            <person name="Montmayeur A."/>
            <person name="Murphy C."/>
            <person name="Neiman D."/>
            <person name="Pearson M."/>
            <person name="Priest M."/>
            <person name="Roberts A."/>
            <person name="Saif S."/>
            <person name="Shea T."/>
            <person name="Shenoy N."/>
            <person name="Sisk P."/>
            <person name="Stolte C."/>
            <person name="Sykes S."/>
            <person name="Wortman J."/>
            <person name="Nusbaum C."/>
            <person name="Birren B."/>
        </authorList>
    </citation>
    <scope>NUCLEOTIDE SEQUENCE [LARGE SCALE GENOMIC DNA]</scope>
    <source>
        <strain evidence="7 8">ATCC 51276</strain>
    </source>
</reference>
<evidence type="ECO:0000256" key="5">
    <source>
        <dbReference type="ARBA" id="ARBA00044503"/>
    </source>
</evidence>
<keyword evidence="2" id="KW-0645">Protease</keyword>
<accession>G5GF50</accession>
<proteinExistence type="inferred from homology"/>
<evidence type="ECO:0000256" key="1">
    <source>
        <dbReference type="ARBA" id="ARBA00022517"/>
    </source>
</evidence>
<evidence type="ECO:0000256" key="3">
    <source>
        <dbReference type="ARBA" id="ARBA00022801"/>
    </source>
</evidence>
<comment type="similarity">
    <text evidence="5">Belongs to the Prp family.</text>
</comment>
<dbReference type="CDD" id="cd16332">
    <property type="entry name" value="Prp-like"/>
    <property type="match status" value="1"/>
</dbReference>
<evidence type="ECO:0000313" key="8">
    <source>
        <dbReference type="Proteomes" id="UP000003011"/>
    </source>
</evidence>
<organism evidence="7 8">
    <name type="scientific">Johnsonella ignava ATCC 51276</name>
    <dbReference type="NCBI Taxonomy" id="679200"/>
    <lineage>
        <taxon>Bacteria</taxon>
        <taxon>Bacillati</taxon>
        <taxon>Bacillota</taxon>
        <taxon>Clostridia</taxon>
        <taxon>Lachnospirales</taxon>
        <taxon>Lachnospiraceae</taxon>
        <taxon>Johnsonella</taxon>
    </lineage>
</organism>
<evidence type="ECO:0000256" key="6">
    <source>
        <dbReference type="ARBA" id="ARBA00044538"/>
    </source>
</evidence>
<comment type="caution">
    <text evidence="7">The sequence shown here is derived from an EMBL/GenBank/DDBJ whole genome shotgun (WGS) entry which is preliminary data.</text>
</comment>
<dbReference type="AlphaFoldDB" id="G5GF50"/>
<dbReference type="GO" id="GO:0042254">
    <property type="term" value="P:ribosome biogenesis"/>
    <property type="evidence" value="ECO:0007669"/>
    <property type="project" value="UniProtKB-KW"/>
</dbReference>
<dbReference type="RefSeq" id="WP_005539154.1">
    <property type="nucleotide sequence ID" value="NZ_JH378829.1"/>
</dbReference>
<name>G5GF50_9FIRM</name>
<dbReference type="PANTHER" id="PTHR39178">
    <property type="entry name" value="HYPOTHETICAL RIBOSOME-ASSOCIATED PROTEIN"/>
    <property type="match status" value="1"/>
</dbReference>
<dbReference type="PANTHER" id="PTHR39178:SF1">
    <property type="entry name" value="RIBOSOMAL-PROCESSING CYSTEINE PROTEASE PRP"/>
    <property type="match status" value="1"/>
</dbReference>
<dbReference type="Pfam" id="PF04327">
    <property type="entry name" value="Peptidase_Prp"/>
    <property type="match status" value="1"/>
</dbReference>
<dbReference type="GO" id="GO:0008234">
    <property type="term" value="F:cysteine-type peptidase activity"/>
    <property type="evidence" value="ECO:0007669"/>
    <property type="project" value="UniProtKB-KW"/>
</dbReference>
<dbReference type="SUPFAM" id="SSF118010">
    <property type="entry name" value="TM1457-like"/>
    <property type="match status" value="1"/>
</dbReference>
<keyword evidence="4" id="KW-0788">Thiol protease</keyword>
<dbReference type="eggNOG" id="COG2868">
    <property type="taxonomic scope" value="Bacteria"/>
</dbReference>
<dbReference type="Proteomes" id="UP000003011">
    <property type="component" value="Unassembled WGS sequence"/>
</dbReference>
<evidence type="ECO:0000256" key="2">
    <source>
        <dbReference type="ARBA" id="ARBA00022670"/>
    </source>
</evidence>
<dbReference type="HOGENOM" id="CLU_140910_1_1_9"/>
<gene>
    <name evidence="7" type="ORF">HMPREF9333_00188</name>
</gene>
<evidence type="ECO:0000313" key="7">
    <source>
        <dbReference type="EMBL" id="EHI56741.1"/>
    </source>
</evidence>
<dbReference type="InterPro" id="IPR036764">
    <property type="entry name" value="Peptidase_Prp_sf"/>
</dbReference>
<keyword evidence="1" id="KW-0690">Ribosome biogenesis</keyword>
<dbReference type="InterPro" id="IPR007422">
    <property type="entry name" value="Peptidase_Prp"/>
</dbReference>
<keyword evidence="8" id="KW-1185">Reference proteome</keyword>
<sequence length="110" mass="12233">MIKIKVFKNKCGKYIGFHSSGHALYADYGNDIVCASVSVLMINLINSIEVLTEDRFKLEIHEEGGDLKLMLNNGCSGKSLLLLDSCMLGIRSVADEYGDKYIKIITKEVE</sequence>
<dbReference type="OrthoDB" id="48998at2"/>
<dbReference type="EMBL" id="ACZL01000003">
    <property type="protein sequence ID" value="EHI56741.1"/>
    <property type="molecule type" value="Genomic_DNA"/>
</dbReference>
<keyword evidence="3" id="KW-0378">Hydrolase</keyword>
<dbReference type="STRING" id="679200.HMPREF9333_00188"/>
<protein>
    <recommendedName>
        <fullName evidence="6">Ribosomal processing cysteine protease Prp</fullName>
    </recommendedName>
</protein>
<dbReference type="Gene3D" id="3.30.70.1490">
    <property type="entry name" value="Cysteine protease Prp"/>
    <property type="match status" value="1"/>
</dbReference>
<dbReference type="GO" id="GO:0006508">
    <property type="term" value="P:proteolysis"/>
    <property type="evidence" value="ECO:0007669"/>
    <property type="project" value="UniProtKB-KW"/>
</dbReference>
<evidence type="ECO:0000256" key="4">
    <source>
        <dbReference type="ARBA" id="ARBA00022807"/>
    </source>
</evidence>